<evidence type="ECO:0000256" key="1">
    <source>
        <dbReference type="ARBA" id="ARBA00022737"/>
    </source>
</evidence>
<comment type="caution">
    <text evidence="6">The sequence shown here is derived from an EMBL/GenBank/DDBJ whole genome shotgun (WGS) entry which is preliminary data.</text>
</comment>
<dbReference type="InterPro" id="IPR000157">
    <property type="entry name" value="TIR_dom"/>
</dbReference>
<reference evidence="6 7" key="1">
    <citation type="submission" date="2017-03" db="EMBL/GenBank/DDBJ databases">
        <authorList>
            <person name="Safronova V.I."/>
            <person name="Sazanova A.L."/>
            <person name="Chirak E.R."/>
        </authorList>
    </citation>
    <scope>NUCLEOTIDE SEQUENCE [LARGE SCALE GENOMIC DNA]</scope>
    <source>
        <strain evidence="6 7">Opo-243</strain>
    </source>
</reference>
<sequence length="1128" mass="126530">MRADHFDVFISYSRADSQHAADVERLLRGAALRTFFDRRELTPGLPWVRALEDAMGKSKSALILIGPRGFGNTQQYEREFALYRQTQDPSFRIVPVLLLGTSDPPAGFLHLLTWIDLSASTRIADAPDELARLLATIGGAETEHPSPRQDLCPYRGLDAFREEDSLFYFGRGSVDDTSTPLGELVAKARSNSFVMVVGRSGSGKSSLIYAGLVPALRQDRDTFWHVLSLRPGPDPLRALAEAFNVRGDNEGMASYATKISEEVVRLRSGTPDLLGHVIREYLSRTDAAPDRLLLYVDQWEELYAQASSGTDDYAIQQRKDVDRFIDLLLGATQTAPVTVVATVRADFYDSLVRHPQLRSVLPAQQVNLTSIPRSELHLSITEPAKMAGLAFDPPSLVDRILDDAGEDEGMLPLLQYALKETFAYRSGNTMTAVSYERSGGVQRAIRTTAERNFERLSSEDKISARQLFLRLVTPGEGQEDTRARASMPTALGLQKIVQNFAGAKTRLLVTGRDRAGRPTVEVAHEALIRTWPRLREWVDANRDMLRARAAILQAQAEWEHHRRRDDLLLPRGFQLERARALLENPGDITIDDLQDYISRSIEFEQARIDREQLEELEEAREMADVERAAREAAEQARTKFKRYFVIASLLGALALYNFGYAFMKRHDAEMATAEANEQRQQVEAKNVQVEAQRQLAEAQKNEAEEQRNKAENTLKLVGQLVSGIADNLQKAQGIRISTFQHMLKDSERSFEDATEQLSKEPKFKASYANMMSQFGLLYLKAGDLGKAQGSFEKSLKILESDPDSYNRDATLRGIADQLHEFARVAQMWGNLDKAAEYSDRAFVLRSKILQRNDSDPVSFKDAGLSLYQRADLIKLTTGNAKAAVDMQQTARTMMQTAASLGGKKPELDKHVSLIYGSLADAYQALGMREEWRDSLVKSLNLLKALHAAFPNDAEYTRYLTWAHQAMGGYLERQNRSEALEQYKACLAIREELAQSDPENWTYQYDLAWAYHLLGGFYSNGSQADLDSATSFQKSAFVIRKQLTVADPSNMRWRKDLALSYIELGDIAMRRENIDEARTNFESSREIMQALVDSDPKNGGWNNVLSGIRQKISSAKASLASAQDSNDGK</sequence>
<keyword evidence="1" id="KW-0677">Repeat</keyword>
<protein>
    <recommendedName>
        <fullName evidence="5">TIR domain-containing protein</fullName>
    </recommendedName>
</protein>
<dbReference type="PROSITE" id="PS50005">
    <property type="entry name" value="TPR"/>
    <property type="match status" value="1"/>
</dbReference>
<dbReference type="PROSITE" id="PS50104">
    <property type="entry name" value="TIR"/>
    <property type="match status" value="1"/>
</dbReference>
<evidence type="ECO:0000313" key="6">
    <source>
        <dbReference type="EMBL" id="RXT48567.1"/>
    </source>
</evidence>
<dbReference type="InterPro" id="IPR011990">
    <property type="entry name" value="TPR-like_helical_dom_sf"/>
</dbReference>
<dbReference type="Gene3D" id="1.25.40.10">
    <property type="entry name" value="Tetratricopeptide repeat domain"/>
    <property type="match status" value="2"/>
</dbReference>
<dbReference type="Proteomes" id="UP000290819">
    <property type="component" value="Unassembled WGS sequence"/>
</dbReference>
<evidence type="ECO:0000313" key="7">
    <source>
        <dbReference type="Proteomes" id="UP000290819"/>
    </source>
</evidence>
<evidence type="ECO:0000259" key="5">
    <source>
        <dbReference type="PROSITE" id="PS50104"/>
    </source>
</evidence>
<keyword evidence="2 3" id="KW-0802">TPR repeat</keyword>
<dbReference type="EMBL" id="MZXW01000016">
    <property type="protein sequence ID" value="RXT48567.1"/>
    <property type="molecule type" value="Genomic_DNA"/>
</dbReference>
<dbReference type="OrthoDB" id="235631at2"/>
<evidence type="ECO:0000256" key="3">
    <source>
        <dbReference type="PROSITE-ProRule" id="PRU00339"/>
    </source>
</evidence>
<dbReference type="InterPro" id="IPR049052">
    <property type="entry name" value="nSTAND1"/>
</dbReference>
<dbReference type="SMART" id="SM00028">
    <property type="entry name" value="TPR"/>
    <property type="match status" value="4"/>
</dbReference>
<dbReference type="GO" id="GO:0007165">
    <property type="term" value="P:signal transduction"/>
    <property type="evidence" value="ECO:0007669"/>
    <property type="project" value="InterPro"/>
</dbReference>
<dbReference type="InterPro" id="IPR035897">
    <property type="entry name" value="Toll_tir_struct_dom_sf"/>
</dbReference>
<feature type="coiled-coil region" evidence="4">
    <location>
        <begin position="663"/>
        <end position="720"/>
    </location>
</feature>
<dbReference type="PANTHER" id="PTHR45641:SF19">
    <property type="entry name" value="NEPHROCYSTIN-3"/>
    <property type="match status" value="1"/>
</dbReference>
<accession>A0A4Q1VEG7</accession>
<proteinExistence type="predicted"/>
<gene>
    <name evidence="6" type="ORF">B5V03_11560</name>
</gene>
<dbReference type="InterPro" id="IPR027417">
    <property type="entry name" value="P-loop_NTPase"/>
</dbReference>
<name>A0A4Q1VEG7_9BRAD</name>
<feature type="domain" description="TIR" evidence="5">
    <location>
        <begin position="4"/>
        <end position="123"/>
    </location>
</feature>
<evidence type="ECO:0000256" key="4">
    <source>
        <dbReference type="SAM" id="Coils"/>
    </source>
</evidence>
<feature type="coiled-coil region" evidence="4">
    <location>
        <begin position="606"/>
        <end position="636"/>
    </location>
</feature>
<keyword evidence="7" id="KW-1185">Reference proteome</keyword>
<dbReference type="Gene3D" id="3.40.50.10140">
    <property type="entry name" value="Toll/interleukin-1 receptor homology (TIR) domain"/>
    <property type="match status" value="1"/>
</dbReference>
<dbReference type="PANTHER" id="PTHR45641">
    <property type="entry name" value="TETRATRICOPEPTIDE REPEAT PROTEIN (AFU_ORTHOLOGUE AFUA_6G03870)"/>
    <property type="match status" value="1"/>
</dbReference>
<evidence type="ECO:0000256" key="2">
    <source>
        <dbReference type="ARBA" id="ARBA00022803"/>
    </source>
</evidence>
<keyword evidence="4" id="KW-0175">Coiled coil</keyword>
<dbReference type="SUPFAM" id="SSF48452">
    <property type="entry name" value="TPR-like"/>
    <property type="match status" value="2"/>
</dbReference>
<dbReference type="SUPFAM" id="SSF52200">
    <property type="entry name" value="Toll/Interleukin receptor TIR domain"/>
    <property type="match status" value="1"/>
</dbReference>
<dbReference type="InterPro" id="IPR019734">
    <property type="entry name" value="TPR_rpt"/>
</dbReference>
<dbReference type="SMART" id="SM00255">
    <property type="entry name" value="TIR"/>
    <property type="match status" value="1"/>
</dbReference>
<dbReference type="AlphaFoldDB" id="A0A4Q1VEG7"/>
<organism evidence="6 7">
    <name type="scientific">Bradyrhizobium betae</name>
    <dbReference type="NCBI Taxonomy" id="244734"/>
    <lineage>
        <taxon>Bacteria</taxon>
        <taxon>Pseudomonadati</taxon>
        <taxon>Pseudomonadota</taxon>
        <taxon>Alphaproteobacteria</taxon>
        <taxon>Hyphomicrobiales</taxon>
        <taxon>Nitrobacteraceae</taxon>
        <taxon>Bradyrhizobium</taxon>
    </lineage>
</organism>
<dbReference type="Pfam" id="PF20703">
    <property type="entry name" value="nSTAND1"/>
    <property type="match status" value="1"/>
</dbReference>
<feature type="repeat" description="TPR" evidence="3">
    <location>
        <begin position="768"/>
        <end position="801"/>
    </location>
</feature>
<dbReference type="Gene3D" id="3.40.50.300">
    <property type="entry name" value="P-loop containing nucleotide triphosphate hydrolases"/>
    <property type="match status" value="1"/>
</dbReference>
<dbReference type="RefSeq" id="WP_129270244.1">
    <property type="nucleotide sequence ID" value="NZ_MZXW01000016.1"/>
</dbReference>
<dbReference type="Pfam" id="PF13676">
    <property type="entry name" value="TIR_2"/>
    <property type="match status" value="1"/>
</dbReference>